<organism evidence="1 2">
    <name type="scientific">Paramylibacter ulvae</name>
    <dbReference type="NCBI Taxonomy" id="1651968"/>
    <lineage>
        <taxon>Bacteria</taxon>
        <taxon>Pseudomonadati</taxon>
        <taxon>Pseudomonadota</taxon>
        <taxon>Alphaproteobacteria</taxon>
        <taxon>Rhodobacterales</taxon>
        <taxon>Paracoccaceae</taxon>
        <taxon>Paramylibacter</taxon>
    </lineage>
</organism>
<evidence type="ECO:0000313" key="1">
    <source>
        <dbReference type="EMBL" id="GHA42806.1"/>
    </source>
</evidence>
<dbReference type="EMBL" id="BMZF01000001">
    <property type="protein sequence ID" value="GHA42806.1"/>
    <property type="molecule type" value="Genomic_DNA"/>
</dbReference>
<comment type="caution">
    <text evidence="1">The sequence shown here is derived from an EMBL/GenBank/DDBJ whole genome shotgun (WGS) entry which is preliminary data.</text>
</comment>
<gene>
    <name evidence="1" type="ORF">GCM10008927_04160</name>
</gene>
<proteinExistence type="predicted"/>
<evidence type="ECO:0000313" key="2">
    <source>
        <dbReference type="Proteomes" id="UP000634455"/>
    </source>
</evidence>
<name>A0ABQ3CVL8_9RHOB</name>
<sequence>MGSPEEQRVHCHQHGPTKPAYACCHSIVSLREGSKRGLIFHRDEDGEYNGWCDECDKFLMSHGEEWNDETQGFAKIGLLCEVCFERLIEMNKDS</sequence>
<accession>A0ABQ3CVL8</accession>
<dbReference type="Proteomes" id="UP000634455">
    <property type="component" value="Unassembled WGS sequence"/>
</dbReference>
<keyword evidence="2" id="KW-1185">Reference proteome</keyword>
<reference evidence="2" key="1">
    <citation type="journal article" date="2019" name="Int. J. Syst. Evol. Microbiol.">
        <title>The Global Catalogue of Microorganisms (GCM) 10K type strain sequencing project: providing services to taxonomists for standard genome sequencing and annotation.</title>
        <authorList>
            <consortium name="The Broad Institute Genomics Platform"/>
            <consortium name="The Broad Institute Genome Sequencing Center for Infectious Disease"/>
            <person name="Wu L."/>
            <person name="Ma J."/>
        </authorList>
    </citation>
    <scope>NUCLEOTIDE SEQUENCE [LARGE SCALE GENOMIC DNA]</scope>
    <source>
        <strain evidence="2">KCTC 32465</strain>
    </source>
</reference>
<protein>
    <submittedName>
        <fullName evidence="1">Uncharacterized protein</fullName>
    </submittedName>
</protein>